<evidence type="ECO:0000256" key="5">
    <source>
        <dbReference type="ARBA" id="ARBA00022692"/>
    </source>
</evidence>
<feature type="transmembrane region" description="Helical" evidence="8">
    <location>
        <begin position="98"/>
        <end position="114"/>
    </location>
</feature>
<evidence type="ECO:0000256" key="8">
    <source>
        <dbReference type="RuleBase" id="RU363041"/>
    </source>
</evidence>
<dbReference type="PANTHER" id="PTHR30269:SF0">
    <property type="entry name" value="MEMBRANE TRANSPORTER PROTEIN YFCA-RELATED"/>
    <property type="match status" value="1"/>
</dbReference>
<evidence type="ECO:0000256" key="1">
    <source>
        <dbReference type="ARBA" id="ARBA00004651"/>
    </source>
</evidence>
<evidence type="ECO:0000256" key="3">
    <source>
        <dbReference type="ARBA" id="ARBA00022448"/>
    </source>
</evidence>
<dbReference type="InterPro" id="IPR052017">
    <property type="entry name" value="TSUP"/>
</dbReference>
<evidence type="ECO:0000256" key="7">
    <source>
        <dbReference type="ARBA" id="ARBA00023136"/>
    </source>
</evidence>
<comment type="caution">
    <text evidence="9">The sequence shown here is derived from an EMBL/GenBank/DDBJ whole genome shotgun (WGS) entry which is preliminary data.</text>
</comment>
<keyword evidence="3" id="KW-0813">Transport</keyword>
<dbReference type="GO" id="GO:0005886">
    <property type="term" value="C:plasma membrane"/>
    <property type="evidence" value="ECO:0007669"/>
    <property type="project" value="UniProtKB-SubCell"/>
</dbReference>
<feature type="transmembrane region" description="Helical" evidence="8">
    <location>
        <begin position="72"/>
        <end position="92"/>
    </location>
</feature>
<protein>
    <recommendedName>
        <fullName evidence="8">Probable membrane transporter protein</fullName>
    </recommendedName>
</protein>
<evidence type="ECO:0000313" key="10">
    <source>
        <dbReference type="Proteomes" id="UP000535890"/>
    </source>
</evidence>
<keyword evidence="4 8" id="KW-1003">Cell membrane</keyword>
<dbReference type="AlphaFoldDB" id="A0A7Y9DU81"/>
<dbReference type="PANTHER" id="PTHR30269">
    <property type="entry name" value="TRANSMEMBRANE PROTEIN YFCA"/>
    <property type="match status" value="1"/>
</dbReference>
<organism evidence="9 10">
    <name type="scientific">Actinomycetospora corticicola</name>
    <dbReference type="NCBI Taxonomy" id="663602"/>
    <lineage>
        <taxon>Bacteria</taxon>
        <taxon>Bacillati</taxon>
        <taxon>Actinomycetota</taxon>
        <taxon>Actinomycetes</taxon>
        <taxon>Pseudonocardiales</taxon>
        <taxon>Pseudonocardiaceae</taxon>
        <taxon>Actinomycetospora</taxon>
    </lineage>
</organism>
<dbReference type="InterPro" id="IPR002781">
    <property type="entry name" value="TM_pro_TauE-like"/>
</dbReference>
<keyword evidence="10" id="KW-1185">Reference proteome</keyword>
<evidence type="ECO:0000313" key="9">
    <source>
        <dbReference type="EMBL" id="NYD35626.1"/>
    </source>
</evidence>
<proteinExistence type="inferred from homology"/>
<evidence type="ECO:0000256" key="6">
    <source>
        <dbReference type="ARBA" id="ARBA00022989"/>
    </source>
</evidence>
<evidence type="ECO:0000256" key="4">
    <source>
        <dbReference type="ARBA" id="ARBA00022475"/>
    </source>
</evidence>
<feature type="transmembrane region" description="Helical" evidence="8">
    <location>
        <begin position="227"/>
        <end position="248"/>
    </location>
</feature>
<dbReference type="RefSeq" id="WP_179793435.1">
    <property type="nucleotide sequence ID" value="NZ_BAABHP010000017.1"/>
</dbReference>
<reference evidence="9 10" key="1">
    <citation type="submission" date="2020-07" db="EMBL/GenBank/DDBJ databases">
        <title>Sequencing the genomes of 1000 actinobacteria strains.</title>
        <authorList>
            <person name="Klenk H.-P."/>
        </authorList>
    </citation>
    <scope>NUCLEOTIDE SEQUENCE [LARGE SCALE GENOMIC DNA]</scope>
    <source>
        <strain evidence="9 10">DSM 45772</strain>
    </source>
</reference>
<keyword evidence="6 8" id="KW-1133">Transmembrane helix</keyword>
<evidence type="ECO:0000256" key="2">
    <source>
        <dbReference type="ARBA" id="ARBA00009142"/>
    </source>
</evidence>
<gene>
    <name evidence="9" type="ORF">BJ983_001728</name>
</gene>
<keyword evidence="5 8" id="KW-0812">Transmembrane</keyword>
<feature type="transmembrane region" description="Helical" evidence="8">
    <location>
        <begin position="135"/>
        <end position="165"/>
    </location>
</feature>
<dbReference type="Pfam" id="PF01925">
    <property type="entry name" value="TauE"/>
    <property type="match status" value="1"/>
</dbReference>
<dbReference type="Proteomes" id="UP000535890">
    <property type="component" value="Unassembled WGS sequence"/>
</dbReference>
<sequence length="249" mass="24797">MLTTLLLVLAGVAAGLSGSMAGLASLFSYPALLAAGLPPVVANQTNTIALAVSSTASIASSRPELRGQRARVLRLIPLTVVGGVIGGALVLVTPSETFALIVPFLVAFASLVLLRPPRAAAAGAGRADGRPGPATVVGAILIGVYSGYFGAAAGVLMLALLTHLLADTLVRVNAVKNVLLGASNAVAAIGFIVFGTVVWTAALPLMLGLFVGNYAGPAIARRLPPGVLRVGIAIAGLVLAVVLFVQAVG</sequence>
<accession>A0A7Y9DU81</accession>
<dbReference type="EMBL" id="JACCBN010000001">
    <property type="protein sequence ID" value="NYD35626.1"/>
    <property type="molecule type" value="Genomic_DNA"/>
</dbReference>
<keyword evidence="7 8" id="KW-0472">Membrane</keyword>
<feature type="transmembrane region" description="Helical" evidence="8">
    <location>
        <begin position="185"/>
        <end position="215"/>
    </location>
</feature>
<name>A0A7Y9DU81_9PSEU</name>
<comment type="subcellular location">
    <subcellularLocation>
        <location evidence="1 8">Cell membrane</location>
        <topology evidence="1 8">Multi-pass membrane protein</topology>
    </subcellularLocation>
</comment>
<feature type="transmembrane region" description="Helical" evidence="8">
    <location>
        <begin position="44"/>
        <end position="60"/>
    </location>
</feature>
<comment type="similarity">
    <text evidence="2 8">Belongs to the 4-toluene sulfonate uptake permease (TSUP) (TC 2.A.102) family.</text>
</comment>